<organism evidence="2 3">
    <name type="scientific">Megalops atlanticus</name>
    <name type="common">Tarpon</name>
    <name type="synonym">Clupea gigantea</name>
    <dbReference type="NCBI Taxonomy" id="7932"/>
    <lineage>
        <taxon>Eukaryota</taxon>
        <taxon>Metazoa</taxon>
        <taxon>Chordata</taxon>
        <taxon>Craniata</taxon>
        <taxon>Vertebrata</taxon>
        <taxon>Euteleostomi</taxon>
        <taxon>Actinopterygii</taxon>
        <taxon>Neopterygii</taxon>
        <taxon>Teleostei</taxon>
        <taxon>Elopiformes</taxon>
        <taxon>Megalopidae</taxon>
        <taxon>Megalops</taxon>
    </lineage>
</organism>
<accession>A0A9D3Q7L0</accession>
<protein>
    <submittedName>
        <fullName evidence="2">Uncharacterized protein</fullName>
    </submittedName>
</protein>
<proteinExistence type="predicted"/>
<dbReference type="Proteomes" id="UP001046870">
    <property type="component" value="Chromosome 6"/>
</dbReference>
<name>A0A9D3Q7L0_MEGAT</name>
<dbReference type="OrthoDB" id="98077at2759"/>
<reference evidence="2" key="1">
    <citation type="submission" date="2021-01" db="EMBL/GenBank/DDBJ databases">
        <authorList>
            <person name="Zahm M."/>
            <person name="Roques C."/>
            <person name="Cabau C."/>
            <person name="Klopp C."/>
            <person name="Donnadieu C."/>
            <person name="Jouanno E."/>
            <person name="Lampietro C."/>
            <person name="Louis A."/>
            <person name="Herpin A."/>
            <person name="Echchiki A."/>
            <person name="Berthelot C."/>
            <person name="Parey E."/>
            <person name="Roest-Crollius H."/>
            <person name="Braasch I."/>
            <person name="Postlethwait J."/>
            <person name="Bobe J."/>
            <person name="Montfort J."/>
            <person name="Bouchez O."/>
            <person name="Begum T."/>
            <person name="Mejri S."/>
            <person name="Adams A."/>
            <person name="Chen W.-J."/>
            <person name="Guiguen Y."/>
        </authorList>
    </citation>
    <scope>NUCLEOTIDE SEQUENCE</scope>
    <source>
        <strain evidence="2">YG-15Mar2019-1</strain>
        <tissue evidence="2">Brain</tissue>
    </source>
</reference>
<dbReference type="EMBL" id="JAFDVH010000006">
    <property type="protein sequence ID" value="KAG7476404.1"/>
    <property type="molecule type" value="Genomic_DNA"/>
</dbReference>
<comment type="caution">
    <text evidence="2">The sequence shown here is derived from an EMBL/GenBank/DDBJ whole genome shotgun (WGS) entry which is preliminary data.</text>
</comment>
<keyword evidence="3" id="KW-1185">Reference proteome</keyword>
<feature type="region of interest" description="Disordered" evidence="1">
    <location>
        <begin position="151"/>
        <end position="185"/>
    </location>
</feature>
<sequence length="254" mass="26944">MINNSGQETKRTVGLFTSVPDLRVTELRFAVGPCIRSDQPRSPSARLPAAAWHPAFMGQQPGKFGDQRRPSLPALHFIKGSKRDATRHGAQHCNVFAVHGLVWRGRRATGTRAALSPGTAERREAGLCARRGRPAGSGLFLFSESSWKGLRGDVDPDPVAPRGATPSLRDPGAGRSGVPGLLANRSSAHGIRGSIFDPGGGGGGVCTGRRLLSNSARLSGQLLRRGVWTRAVAKRRLASDDTLPVSGRASVRHS</sequence>
<evidence type="ECO:0000313" key="2">
    <source>
        <dbReference type="EMBL" id="KAG7476404.1"/>
    </source>
</evidence>
<evidence type="ECO:0000313" key="3">
    <source>
        <dbReference type="Proteomes" id="UP001046870"/>
    </source>
</evidence>
<dbReference type="AlphaFoldDB" id="A0A9D3Q7L0"/>
<gene>
    <name evidence="2" type="ORF">MATL_G00082480</name>
</gene>
<evidence type="ECO:0000256" key="1">
    <source>
        <dbReference type="SAM" id="MobiDB-lite"/>
    </source>
</evidence>